<feature type="transmembrane region" description="Helical" evidence="6">
    <location>
        <begin position="190"/>
        <end position="206"/>
    </location>
</feature>
<evidence type="ECO:0008006" key="9">
    <source>
        <dbReference type="Google" id="ProtNLM"/>
    </source>
</evidence>
<keyword evidence="5 6" id="KW-0472">Membrane</keyword>
<evidence type="ECO:0000313" key="7">
    <source>
        <dbReference type="EMBL" id="PJE74429.1"/>
    </source>
</evidence>
<evidence type="ECO:0000313" key="8">
    <source>
        <dbReference type="Proteomes" id="UP000228700"/>
    </source>
</evidence>
<accession>A0A2M8LCS5</accession>
<comment type="caution">
    <text evidence="7">The sequence shown here is derived from an EMBL/GenBank/DDBJ whole genome shotgun (WGS) entry which is preliminary data.</text>
</comment>
<evidence type="ECO:0000256" key="3">
    <source>
        <dbReference type="ARBA" id="ARBA00022692"/>
    </source>
</evidence>
<dbReference type="GO" id="GO:0044341">
    <property type="term" value="P:sodium-dependent phosphate transport"/>
    <property type="evidence" value="ECO:0007669"/>
    <property type="project" value="InterPro"/>
</dbReference>
<dbReference type="EMBL" id="PFEQ01000001">
    <property type="protein sequence ID" value="PJE74429.1"/>
    <property type="molecule type" value="Genomic_DNA"/>
</dbReference>
<feature type="transmembrane region" description="Helical" evidence="6">
    <location>
        <begin position="281"/>
        <end position="301"/>
    </location>
</feature>
<gene>
    <name evidence="7" type="ORF">COV01_00110</name>
</gene>
<organism evidence="7 8">
    <name type="scientific">Candidatus Taylorbacteria bacterium CG10_big_fil_rev_8_21_14_0_10_41_48</name>
    <dbReference type="NCBI Taxonomy" id="1975024"/>
    <lineage>
        <taxon>Bacteria</taxon>
        <taxon>Candidatus Tayloriibacteriota</taxon>
    </lineage>
</organism>
<feature type="transmembrane region" description="Helical" evidence="6">
    <location>
        <begin position="164"/>
        <end position="185"/>
    </location>
</feature>
<dbReference type="NCBIfam" id="TIGR00704">
    <property type="entry name" value="NaPi_cotrn_rel"/>
    <property type="match status" value="1"/>
</dbReference>
<evidence type="ECO:0000256" key="1">
    <source>
        <dbReference type="ARBA" id="ARBA00004651"/>
    </source>
</evidence>
<feature type="transmembrane region" description="Helical" evidence="6">
    <location>
        <begin position="69"/>
        <end position="90"/>
    </location>
</feature>
<keyword evidence="4 6" id="KW-1133">Transmembrane helix</keyword>
<keyword evidence="3 6" id="KW-0812">Transmembrane</keyword>
<evidence type="ECO:0000256" key="2">
    <source>
        <dbReference type="ARBA" id="ARBA00022475"/>
    </source>
</evidence>
<dbReference type="GO" id="GO:0005886">
    <property type="term" value="C:plasma membrane"/>
    <property type="evidence" value="ECO:0007669"/>
    <property type="project" value="UniProtKB-SubCell"/>
</dbReference>
<evidence type="ECO:0000256" key="5">
    <source>
        <dbReference type="ARBA" id="ARBA00023136"/>
    </source>
</evidence>
<sequence length="310" mass="33045">MSVTTSIIGIITSLCVFVFALQKFSRQIQYAAGDKIREILHSLTSTPIRGTFIGALFTALIQSSTATTVITIGLVDAGLISFTSSLGVIFGANIGTTVTTQLIALKLTALAPVILVTGFILERIKVKWQKYGRVLFYFGLVFFSLAVLLLFIDPIRENPDLISLLGSISNIWVAILAGLVVTAVVQSSSVVSGLVVILVSTGLLTFDQAIGIILGANIGTTATGLIASIPLHLNAKRAAVAHLLFNLIGVIIIMPFLGILADLARLFDGSAAQLVANAHLLFNIIITLIFLAFIKPFARLVELIVREKKS</sequence>
<dbReference type="PANTHER" id="PTHR10010">
    <property type="entry name" value="SOLUTE CARRIER FAMILY 34 SODIUM PHOSPHATE , MEMBER 2-RELATED"/>
    <property type="match status" value="1"/>
</dbReference>
<dbReference type="NCBIfam" id="NF037997">
    <property type="entry name" value="Na_Pi_symport"/>
    <property type="match status" value="1"/>
</dbReference>
<dbReference type="GO" id="GO:0005436">
    <property type="term" value="F:sodium:phosphate symporter activity"/>
    <property type="evidence" value="ECO:0007669"/>
    <property type="project" value="InterPro"/>
</dbReference>
<evidence type="ECO:0000256" key="6">
    <source>
        <dbReference type="SAM" id="Phobius"/>
    </source>
</evidence>
<dbReference type="Pfam" id="PF02690">
    <property type="entry name" value="Na_Pi_cotrans"/>
    <property type="match status" value="2"/>
</dbReference>
<evidence type="ECO:0000256" key="4">
    <source>
        <dbReference type="ARBA" id="ARBA00022989"/>
    </source>
</evidence>
<protein>
    <recommendedName>
        <fullName evidence="9">Na/Pi cotransporter</fullName>
    </recommendedName>
</protein>
<feature type="transmembrane region" description="Helical" evidence="6">
    <location>
        <begin position="212"/>
        <end position="231"/>
    </location>
</feature>
<dbReference type="Proteomes" id="UP000228700">
    <property type="component" value="Unassembled WGS sequence"/>
</dbReference>
<feature type="transmembrane region" description="Helical" evidence="6">
    <location>
        <begin position="134"/>
        <end position="152"/>
    </location>
</feature>
<dbReference type="AlphaFoldDB" id="A0A2M8LCS5"/>
<dbReference type="InterPro" id="IPR003841">
    <property type="entry name" value="Na/Pi_transpt"/>
</dbReference>
<feature type="transmembrane region" description="Helical" evidence="6">
    <location>
        <begin position="243"/>
        <end position="261"/>
    </location>
</feature>
<proteinExistence type="predicted"/>
<reference evidence="8" key="1">
    <citation type="submission" date="2017-09" db="EMBL/GenBank/DDBJ databases">
        <title>Depth-based differentiation of microbial function through sediment-hosted aquifers and enrichment of novel symbionts in the deep terrestrial subsurface.</title>
        <authorList>
            <person name="Probst A.J."/>
            <person name="Ladd B."/>
            <person name="Jarett J.K."/>
            <person name="Geller-Mcgrath D.E."/>
            <person name="Sieber C.M.K."/>
            <person name="Emerson J.B."/>
            <person name="Anantharaman K."/>
            <person name="Thomas B.C."/>
            <person name="Malmstrom R."/>
            <person name="Stieglmeier M."/>
            <person name="Klingl A."/>
            <person name="Woyke T."/>
            <person name="Ryan C.M."/>
            <person name="Banfield J.F."/>
        </authorList>
    </citation>
    <scope>NUCLEOTIDE SEQUENCE [LARGE SCALE GENOMIC DNA]</scope>
</reference>
<feature type="transmembrane region" description="Helical" evidence="6">
    <location>
        <begin position="102"/>
        <end position="122"/>
    </location>
</feature>
<feature type="transmembrane region" description="Helical" evidence="6">
    <location>
        <begin position="6"/>
        <end position="25"/>
    </location>
</feature>
<comment type="subcellular location">
    <subcellularLocation>
        <location evidence="1">Cell membrane</location>
        <topology evidence="1">Multi-pass membrane protein</topology>
    </subcellularLocation>
</comment>
<dbReference type="InterPro" id="IPR004633">
    <property type="entry name" value="NaPi_cotrn-rel/YqeW-like"/>
</dbReference>
<dbReference type="PANTHER" id="PTHR10010:SF46">
    <property type="entry name" value="SODIUM-DEPENDENT PHOSPHATE TRANSPORT PROTEIN 2B"/>
    <property type="match status" value="1"/>
</dbReference>
<keyword evidence="2" id="KW-1003">Cell membrane</keyword>
<name>A0A2M8LCS5_9BACT</name>